<dbReference type="RefSeq" id="WP_305172799.1">
    <property type="nucleotide sequence ID" value="NZ_JAUUDS010000002.1"/>
</dbReference>
<proteinExistence type="inferred from homology"/>
<evidence type="ECO:0000256" key="4">
    <source>
        <dbReference type="ARBA" id="ARBA00047942"/>
    </source>
</evidence>
<dbReference type="InterPro" id="IPR001091">
    <property type="entry name" value="RM_Methyltransferase"/>
</dbReference>
<evidence type="ECO:0000259" key="6">
    <source>
        <dbReference type="SMART" id="SM00470"/>
    </source>
</evidence>
<dbReference type="InterPro" id="IPR029063">
    <property type="entry name" value="SAM-dependent_MTases_sf"/>
</dbReference>
<dbReference type="InterPro" id="IPR003115">
    <property type="entry name" value="ParB_N"/>
</dbReference>
<accession>A0ABT9EJF6</accession>
<comment type="caution">
    <text evidence="7">The sequence shown here is derived from an EMBL/GenBank/DDBJ whole genome shotgun (WGS) entry which is preliminary data.</text>
</comment>
<dbReference type="PROSITE" id="PS00092">
    <property type="entry name" value="N6_MTASE"/>
    <property type="match status" value="1"/>
</dbReference>
<evidence type="ECO:0000256" key="3">
    <source>
        <dbReference type="ARBA" id="ARBA00022679"/>
    </source>
</evidence>
<dbReference type="EC" id="2.1.1.-" evidence="5"/>
<dbReference type="CDD" id="cd16403">
    <property type="entry name" value="ParB_N_like_MT"/>
    <property type="match status" value="1"/>
</dbReference>
<keyword evidence="2 7" id="KW-0489">Methyltransferase</keyword>
<dbReference type="Pfam" id="PF01555">
    <property type="entry name" value="N6_N4_Mtase"/>
    <property type="match status" value="1"/>
</dbReference>
<dbReference type="SMART" id="SM00470">
    <property type="entry name" value="ParB"/>
    <property type="match status" value="1"/>
</dbReference>
<dbReference type="InterPro" id="IPR036086">
    <property type="entry name" value="ParB/Sulfiredoxin_sf"/>
</dbReference>
<comment type="catalytic activity">
    <reaction evidence="4">
        <text>a 2'-deoxyadenosine in DNA + S-adenosyl-L-methionine = an N(6)-methyl-2'-deoxyadenosine in DNA + S-adenosyl-L-homocysteine + H(+)</text>
        <dbReference type="Rhea" id="RHEA:15197"/>
        <dbReference type="Rhea" id="RHEA-COMP:12418"/>
        <dbReference type="Rhea" id="RHEA-COMP:12419"/>
        <dbReference type="ChEBI" id="CHEBI:15378"/>
        <dbReference type="ChEBI" id="CHEBI:57856"/>
        <dbReference type="ChEBI" id="CHEBI:59789"/>
        <dbReference type="ChEBI" id="CHEBI:90615"/>
        <dbReference type="ChEBI" id="CHEBI:90616"/>
        <dbReference type="EC" id="2.1.1.72"/>
    </reaction>
</comment>
<evidence type="ECO:0000313" key="8">
    <source>
        <dbReference type="Proteomes" id="UP001230685"/>
    </source>
</evidence>
<dbReference type="PIRSF" id="PIRSF036758">
    <property type="entry name" value="Aden_M_ParB"/>
    <property type="match status" value="1"/>
</dbReference>
<dbReference type="Gene3D" id="3.40.50.150">
    <property type="entry name" value="Vaccinia Virus protein VP39"/>
    <property type="match status" value="1"/>
</dbReference>
<dbReference type="EMBL" id="JAUUDS010000002">
    <property type="protein sequence ID" value="MDP1027102.1"/>
    <property type="molecule type" value="Genomic_DNA"/>
</dbReference>
<keyword evidence="3" id="KW-0808">Transferase</keyword>
<evidence type="ECO:0000256" key="2">
    <source>
        <dbReference type="ARBA" id="ARBA00022603"/>
    </source>
</evidence>
<dbReference type="Gene3D" id="3.90.1530.10">
    <property type="entry name" value="Conserved hypothetical protein from pyrococcus furiosus pfu- 392566-001, ParB domain"/>
    <property type="match status" value="1"/>
</dbReference>
<dbReference type="PRINTS" id="PR00508">
    <property type="entry name" value="S21N4MTFRASE"/>
</dbReference>
<keyword evidence="8" id="KW-1185">Reference proteome</keyword>
<reference evidence="7 8" key="1">
    <citation type="submission" date="2023-07" db="EMBL/GenBank/DDBJ databases">
        <authorList>
            <person name="Kim M.K."/>
        </authorList>
    </citation>
    <scope>NUCLEOTIDE SEQUENCE [LARGE SCALE GENOMIC DNA]</scope>
    <source>
        <strain evidence="7 8">KR1UV-12</strain>
    </source>
</reference>
<dbReference type="SUPFAM" id="SSF53335">
    <property type="entry name" value="S-adenosyl-L-methionine-dependent methyltransferases"/>
    <property type="match status" value="1"/>
</dbReference>
<dbReference type="GO" id="GO:0008168">
    <property type="term" value="F:methyltransferase activity"/>
    <property type="evidence" value="ECO:0007669"/>
    <property type="project" value="UniProtKB-KW"/>
</dbReference>
<dbReference type="InterPro" id="IPR002941">
    <property type="entry name" value="DNA_methylase_N4/N6"/>
</dbReference>
<organism evidence="7 8">
    <name type="scientific">Sphingomonas aurea</name>
    <dbReference type="NCBI Taxonomy" id="3063994"/>
    <lineage>
        <taxon>Bacteria</taxon>
        <taxon>Pseudomonadati</taxon>
        <taxon>Pseudomonadota</taxon>
        <taxon>Alphaproteobacteria</taxon>
        <taxon>Sphingomonadales</taxon>
        <taxon>Sphingomonadaceae</taxon>
        <taxon>Sphingomonas</taxon>
    </lineage>
</organism>
<name>A0ABT9EJF6_9SPHN</name>
<comment type="similarity">
    <text evidence="1 5">Belongs to the N(4)/N(6)-methyltransferase family.</text>
</comment>
<dbReference type="Pfam" id="PF02195">
    <property type="entry name" value="ParB_N"/>
    <property type="match status" value="1"/>
</dbReference>
<feature type="domain" description="ParB-like N-terminal" evidence="6">
    <location>
        <begin position="25"/>
        <end position="111"/>
    </location>
</feature>
<gene>
    <name evidence="7" type="ORF">Q5H91_07750</name>
</gene>
<evidence type="ECO:0000256" key="1">
    <source>
        <dbReference type="ARBA" id="ARBA00006594"/>
    </source>
</evidence>
<dbReference type="Proteomes" id="UP001230685">
    <property type="component" value="Unassembled WGS sequence"/>
</dbReference>
<protein>
    <recommendedName>
        <fullName evidence="5">Methyltransferase</fullName>
        <ecNumber evidence="5">2.1.1.-</ecNumber>
    </recommendedName>
</protein>
<dbReference type="GO" id="GO:0032259">
    <property type="term" value="P:methylation"/>
    <property type="evidence" value="ECO:0007669"/>
    <property type="project" value="UniProtKB-KW"/>
</dbReference>
<evidence type="ECO:0000313" key="7">
    <source>
        <dbReference type="EMBL" id="MDP1027102.1"/>
    </source>
</evidence>
<sequence length="474" mass="51629">MSRPKATRSTKSNSDALFARLGEISYRQPGELLAYKRNPRQHPERQLVALTASIREFGFIIPVLLDSDSTIIAGHARVEAAKRAGLAEVPTISAVHLTPAQVKAYRLADNRLPSLATWDMDILAVEIDEILSLGEIEMEGLGWSTAELDVLLDAADPVSDADPADDVPEPPVVPVARPGDLWQLGAHRLLCGSATEPASWERLLDGKMARMIFSDPPFNTKVNGHVSGLGKVKHQEFHEASGEMTKAEFTDFLTRFLAAMLPVVADGSVVDVCMDWRHLGELLGALEKNKLALLNLCCWSKSNAGMGSLYRSKHEMVLIAKKGKAPHTNNVELGKHGRYRTNVWEYAGANSFGASRDQDLADHPTVKPIALVADAIRDVTQQGDIVLDAFMGSGTTLLAAERTKRIGYGTEIEPRYIDVAVRRWRTMTGGEPILVGDGRTWTEIAAERRAAAEIAVATDSAAERQQGEMVNVAA</sequence>
<dbReference type="InterPro" id="IPR015840">
    <property type="entry name" value="DNA_MeTrfase_ParB"/>
</dbReference>
<evidence type="ECO:0000256" key="5">
    <source>
        <dbReference type="RuleBase" id="RU362026"/>
    </source>
</evidence>
<dbReference type="InterPro" id="IPR002052">
    <property type="entry name" value="DNA_methylase_N6_adenine_CS"/>
</dbReference>
<dbReference type="SUPFAM" id="SSF110849">
    <property type="entry name" value="ParB/Sulfiredoxin"/>
    <property type="match status" value="1"/>
</dbReference>